<evidence type="ECO:0000313" key="2">
    <source>
        <dbReference type="Proteomes" id="UP000319801"/>
    </source>
</evidence>
<organism evidence="1 2">
    <name type="scientific">Bagarius yarrelli</name>
    <name type="common">Goonch</name>
    <name type="synonym">Bagrus yarrelli</name>
    <dbReference type="NCBI Taxonomy" id="175774"/>
    <lineage>
        <taxon>Eukaryota</taxon>
        <taxon>Metazoa</taxon>
        <taxon>Chordata</taxon>
        <taxon>Craniata</taxon>
        <taxon>Vertebrata</taxon>
        <taxon>Euteleostomi</taxon>
        <taxon>Actinopterygii</taxon>
        <taxon>Neopterygii</taxon>
        <taxon>Teleostei</taxon>
        <taxon>Ostariophysi</taxon>
        <taxon>Siluriformes</taxon>
        <taxon>Sisoridae</taxon>
        <taxon>Sisorinae</taxon>
        <taxon>Bagarius</taxon>
    </lineage>
</organism>
<name>A0A556VAX7_BAGYA</name>
<dbReference type="EMBL" id="VCAZ01000201">
    <property type="protein sequence ID" value="TTG32362.1"/>
    <property type="molecule type" value="Genomic_DNA"/>
</dbReference>
<proteinExistence type="predicted"/>
<evidence type="ECO:0000313" key="1">
    <source>
        <dbReference type="EMBL" id="TTG32362.1"/>
    </source>
</evidence>
<dbReference type="AlphaFoldDB" id="A0A556VAX7"/>
<comment type="caution">
    <text evidence="1">The sequence shown here is derived from an EMBL/GenBank/DDBJ whole genome shotgun (WGS) entry which is preliminary data.</text>
</comment>
<dbReference type="Proteomes" id="UP000319801">
    <property type="component" value="Unassembled WGS sequence"/>
</dbReference>
<sequence>MVQEKIQQNFKARESELQTLMKALEFHKKFHSLVSPSGATDLPTVVISSFFSFDDAIASVSQLKENLDVCYRQQFETISSEAPLGQSDLPTITVNSVHTYEGVKESVSQMRTILEKHCKDEIKKISRQGKQ</sequence>
<dbReference type="OrthoDB" id="9903688at2759"/>
<gene>
    <name evidence="1" type="ORF">Baya_15160</name>
</gene>
<reference evidence="1 2" key="1">
    <citation type="journal article" date="2019" name="Genome Biol. Evol.">
        <title>Whole-Genome Sequencing of the Giant Devil Catfish, Bagarius yarrelli.</title>
        <authorList>
            <person name="Jiang W."/>
            <person name="Lv Y."/>
            <person name="Cheng L."/>
            <person name="Yang K."/>
            <person name="Chao B."/>
            <person name="Wang X."/>
            <person name="Li Y."/>
            <person name="Pan X."/>
            <person name="You X."/>
            <person name="Zhang Y."/>
            <person name="Yang J."/>
            <person name="Li J."/>
            <person name="Zhang X."/>
            <person name="Liu S."/>
            <person name="Sun C."/>
            <person name="Yang J."/>
            <person name="Shi Q."/>
        </authorList>
    </citation>
    <scope>NUCLEOTIDE SEQUENCE [LARGE SCALE GENOMIC DNA]</scope>
    <source>
        <strain evidence="1">JWS20170419001</strain>
        <tissue evidence="1">Muscle</tissue>
    </source>
</reference>
<protein>
    <submittedName>
        <fullName evidence="1">Uncharacterized protein</fullName>
    </submittedName>
</protein>
<accession>A0A556VAX7</accession>
<keyword evidence="2" id="KW-1185">Reference proteome</keyword>